<proteinExistence type="predicted"/>
<protein>
    <submittedName>
        <fullName evidence="2">Endonuclease/reverse transcriptase</fullName>
    </submittedName>
</protein>
<evidence type="ECO:0000256" key="1">
    <source>
        <dbReference type="SAM" id="MobiDB-lite"/>
    </source>
</evidence>
<keyword evidence="2" id="KW-0255">Endonuclease</keyword>
<dbReference type="EMBL" id="JAQHRD010000011">
    <property type="protein sequence ID" value="KAJ6437633.1"/>
    <property type="molecule type" value="Genomic_DNA"/>
</dbReference>
<comment type="caution">
    <text evidence="2">The sequence shown here is derived from an EMBL/GenBank/DDBJ whole genome shotgun (WGS) entry which is preliminary data.</text>
</comment>
<accession>A0AB34FEJ1</accession>
<name>A0AB34FEJ1_9HYPO</name>
<organism evidence="2 3">
    <name type="scientific">Purpureocillium lavendulum</name>
    <dbReference type="NCBI Taxonomy" id="1247861"/>
    <lineage>
        <taxon>Eukaryota</taxon>
        <taxon>Fungi</taxon>
        <taxon>Dikarya</taxon>
        <taxon>Ascomycota</taxon>
        <taxon>Pezizomycotina</taxon>
        <taxon>Sordariomycetes</taxon>
        <taxon>Hypocreomycetidae</taxon>
        <taxon>Hypocreales</taxon>
        <taxon>Ophiocordycipitaceae</taxon>
        <taxon>Purpureocillium</taxon>
    </lineage>
</organism>
<reference evidence="2" key="1">
    <citation type="submission" date="2023-01" db="EMBL/GenBank/DDBJ databases">
        <title>The growth and conidiation of Purpureocillium lavendulum are regulated by nitrogen source and histone H3K14 acetylation.</title>
        <authorList>
            <person name="Tang P."/>
            <person name="Han J."/>
            <person name="Zhang C."/>
            <person name="Tang P."/>
            <person name="Qi F."/>
            <person name="Zhang K."/>
            <person name="Liang L."/>
        </authorList>
    </citation>
    <scope>NUCLEOTIDE SEQUENCE</scope>
    <source>
        <strain evidence="2">YMF1.00683</strain>
    </source>
</reference>
<sequence length="131" mass="14452">MVNISGRKTIRVFQASVGEIPPTHDCALALVLADANADAEKDDADAEQYDAVLLQEPWAGAKQHATIAPDRFDEHSTPVRTPSKDEFAENSRVWLWLMPWETLTVYSDGSLAPEKNPGMLADPSQEVSLEF</sequence>
<dbReference type="Proteomes" id="UP001163105">
    <property type="component" value="Unassembled WGS sequence"/>
</dbReference>
<evidence type="ECO:0000313" key="3">
    <source>
        <dbReference type="Proteomes" id="UP001163105"/>
    </source>
</evidence>
<evidence type="ECO:0000313" key="2">
    <source>
        <dbReference type="EMBL" id="KAJ6437633.1"/>
    </source>
</evidence>
<gene>
    <name evidence="2" type="ORF">O9K51_09840</name>
</gene>
<dbReference type="AlphaFoldDB" id="A0AB34FEJ1"/>
<keyword evidence="2" id="KW-0378">Hydrolase</keyword>
<keyword evidence="2" id="KW-0540">Nuclease</keyword>
<feature type="region of interest" description="Disordered" evidence="1">
    <location>
        <begin position="111"/>
        <end position="131"/>
    </location>
</feature>
<keyword evidence="3" id="KW-1185">Reference proteome</keyword>
<dbReference type="GO" id="GO:0004519">
    <property type="term" value="F:endonuclease activity"/>
    <property type="evidence" value="ECO:0007669"/>
    <property type="project" value="UniProtKB-KW"/>
</dbReference>